<dbReference type="Proteomes" id="UP000038045">
    <property type="component" value="Unplaced"/>
</dbReference>
<keyword evidence="3" id="KW-1185">Reference proteome</keyword>
<protein>
    <submittedName>
        <fullName evidence="4">Glycophorin-A</fullName>
    </submittedName>
</protein>
<accession>A0A0N4ZXH6</accession>
<evidence type="ECO:0000256" key="2">
    <source>
        <dbReference type="SAM" id="Phobius"/>
    </source>
</evidence>
<keyword evidence="2" id="KW-0812">Transmembrane</keyword>
<feature type="transmembrane region" description="Helical" evidence="2">
    <location>
        <begin position="28"/>
        <end position="57"/>
    </location>
</feature>
<organism evidence="3 4">
    <name type="scientific">Parastrongyloides trichosuri</name>
    <name type="common">Possum-specific nematode worm</name>
    <dbReference type="NCBI Taxonomy" id="131310"/>
    <lineage>
        <taxon>Eukaryota</taxon>
        <taxon>Metazoa</taxon>
        <taxon>Ecdysozoa</taxon>
        <taxon>Nematoda</taxon>
        <taxon>Chromadorea</taxon>
        <taxon>Rhabditida</taxon>
        <taxon>Tylenchina</taxon>
        <taxon>Panagrolaimomorpha</taxon>
        <taxon>Strongyloidoidea</taxon>
        <taxon>Strongyloididae</taxon>
        <taxon>Parastrongyloides</taxon>
    </lineage>
</organism>
<sequence>MNSTDQIISVQEDSNDLGSQKNAFFDGLYYFATFPFGLIATIVISVLGLMIIIYVIVKIRRKRRLSKSKKAAKSTTSSTTIPKSTAETTVSTTTVNETEAVTKDIKSTKL</sequence>
<feature type="region of interest" description="Disordered" evidence="1">
    <location>
        <begin position="63"/>
        <end position="94"/>
    </location>
</feature>
<feature type="compositionally biased region" description="Basic residues" evidence="1">
    <location>
        <begin position="63"/>
        <end position="72"/>
    </location>
</feature>
<proteinExistence type="predicted"/>
<keyword evidence="2" id="KW-1133">Transmembrane helix</keyword>
<keyword evidence="2" id="KW-0472">Membrane</keyword>
<dbReference type="WBParaSite" id="PTRK_0001338900.1">
    <property type="protein sequence ID" value="PTRK_0001338900.1"/>
    <property type="gene ID" value="PTRK_0001338900"/>
</dbReference>
<dbReference type="AlphaFoldDB" id="A0A0N4ZXH6"/>
<evidence type="ECO:0000313" key="4">
    <source>
        <dbReference type="WBParaSite" id="PTRK_0001338900.1"/>
    </source>
</evidence>
<name>A0A0N4ZXH6_PARTI</name>
<evidence type="ECO:0000256" key="1">
    <source>
        <dbReference type="SAM" id="MobiDB-lite"/>
    </source>
</evidence>
<evidence type="ECO:0000313" key="3">
    <source>
        <dbReference type="Proteomes" id="UP000038045"/>
    </source>
</evidence>
<reference evidence="4" key="1">
    <citation type="submission" date="2017-02" db="UniProtKB">
        <authorList>
            <consortium name="WormBaseParasite"/>
        </authorList>
    </citation>
    <scope>IDENTIFICATION</scope>
</reference>
<feature type="compositionally biased region" description="Low complexity" evidence="1">
    <location>
        <begin position="73"/>
        <end position="94"/>
    </location>
</feature>